<accession>A0A1M7A2A8</accession>
<sequence>MLSAAKVRNPPTLHVFDMLCQDDPKVKNGRRFQRVDATL</sequence>
<evidence type="ECO:0000313" key="2">
    <source>
        <dbReference type="Proteomes" id="UP000184191"/>
    </source>
</evidence>
<evidence type="ECO:0000313" key="1">
    <source>
        <dbReference type="EMBL" id="SHL36739.1"/>
    </source>
</evidence>
<proteinExistence type="predicted"/>
<name>A0A1M7A2A8_9RHOB</name>
<dbReference type="Proteomes" id="UP000184191">
    <property type="component" value="Unassembled WGS sequence"/>
</dbReference>
<organism evidence="1 2">
    <name type="scientific">Roseovarius marisflavi</name>
    <dbReference type="NCBI Taxonomy" id="1054996"/>
    <lineage>
        <taxon>Bacteria</taxon>
        <taxon>Pseudomonadati</taxon>
        <taxon>Pseudomonadota</taxon>
        <taxon>Alphaproteobacteria</taxon>
        <taxon>Rhodobacterales</taxon>
        <taxon>Roseobacteraceae</taxon>
        <taxon>Roseovarius</taxon>
    </lineage>
</organism>
<dbReference type="STRING" id="1054996.SAMN05444414_1121"/>
<dbReference type="AlphaFoldDB" id="A0A1M7A2A8"/>
<keyword evidence="2" id="KW-1185">Reference proteome</keyword>
<dbReference type="EMBL" id="FRBN01000012">
    <property type="protein sequence ID" value="SHL36739.1"/>
    <property type="molecule type" value="Genomic_DNA"/>
</dbReference>
<protein>
    <submittedName>
        <fullName evidence="1">Uncharacterized protein</fullName>
    </submittedName>
</protein>
<gene>
    <name evidence="1" type="ORF">SAMN05444414_1121</name>
</gene>
<reference evidence="2" key="1">
    <citation type="submission" date="2016-11" db="EMBL/GenBank/DDBJ databases">
        <authorList>
            <person name="Varghese N."/>
            <person name="Submissions S."/>
        </authorList>
    </citation>
    <scope>NUCLEOTIDE SEQUENCE [LARGE SCALE GENOMIC DNA]</scope>
    <source>
        <strain evidence="2">DSM 29327</strain>
    </source>
</reference>